<sequence>MGFQDLVVEGDALTVIKKLKSELVDRSTIDNIINEIQRLTTLLMKSKEKDLVSLTYHLSLPLERQMKQRTPLQLEGSFLSESGDALRKRLSLLPSDKLRFRRNLVWRFNGIIYSYGK</sequence>
<keyword evidence="2" id="KW-1185">Reference proteome</keyword>
<comment type="caution">
    <text evidence="1">The sequence shown here is derived from an EMBL/GenBank/DDBJ whole genome shotgun (WGS) entry which is preliminary data.</text>
</comment>
<evidence type="ECO:0008006" key="3">
    <source>
        <dbReference type="Google" id="ProtNLM"/>
    </source>
</evidence>
<organism evidence="1 2">
    <name type="scientific">Gossypium aridum</name>
    <name type="common">American cotton</name>
    <name type="synonym">Erioxylum aridum</name>
    <dbReference type="NCBI Taxonomy" id="34290"/>
    <lineage>
        <taxon>Eukaryota</taxon>
        <taxon>Viridiplantae</taxon>
        <taxon>Streptophyta</taxon>
        <taxon>Embryophyta</taxon>
        <taxon>Tracheophyta</taxon>
        <taxon>Spermatophyta</taxon>
        <taxon>Magnoliopsida</taxon>
        <taxon>eudicotyledons</taxon>
        <taxon>Gunneridae</taxon>
        <taxon>Pentapetalae</taxon>
        <taxon>rosids</taxon>
        <taxon>malvids</taxon>
        <taxon>Malvales</taxon>
        <taxon>Malvaceae</taxon>
        <taxon>Malvoideae</taxon>
        <taxon>Gossypium</taxon>
    </lineage>
</organism>
<evidence type="ECO:0000313" key="1">
    <source>
        <dbReference type="EMBL" id="MBA0678063.1"/>
    </source>
</evidence>
<proteinExistence type="predicted"/>
<dbReference type="EMBL" id="JABFAA010000003">
    <property type="protein sequence ID" value="MBA0678063.1"/>
    <property type="molecule type" value="Genomic_DNA"/>
</dbReference>
<dbReference type="AlphaFoldDB" id="A0A7J8WSZ9"/>
<dbReference type="Proteomes" id="UP000593577">
    <property type="component" value="Unassembled WGS sequence"/>
</dbReference>
<protein>
    <recommendedName>
        <fullName evidence="3">RNase H type-1 domain-containing protein</fullName>
    </recommendedName>
</protein>
<feature type="non-terminal residue" evidence="1">
    <location>
        <position position="117"/>
    </location>
</feature>
<evidence type="ECO:0000313" key="2">
    <source>
        <dbReference type="Proteomes" id="UP000593577"/>
    </source>
</evidence>
<reference evidence="1 2" key="1">
    <citation type="journal article" date="2019" name="Genome Biol. Evol.">
        <title>Insights into the evolution of the New World diploid cottons (Gossypium, subgenus Houzingenia) based on genome sequencing.</title>
        <authorList>
            <person name="Grover C.E."/>
            <person name="Arick M.A. 2nd"/>
            <person name="Thrash A."/>
            <person name="Conover J.L."/>
            <person name="Sanders W.S."/>
            <person name="Peterson D.G."/>
            <person name="Frelichowski J.E."/>
            <person name="Scheffler J.A."/>
            <person name="Scheffler B.E."/>
            <person name="Wendel J.F."/>
        </authorList>
    </citation>
    <scope>NUCLEOTIDE SEQUENCE [LARGE SCALE GENOMIC DNA]</scope>
    <source>
        <strain evidence="1">185</strain>
        <tissue evidence="1">Leaf</tissue>
    </source>
</reference>
<accession>A0A7J8WSZ9</accession>
<gene>
    <name evidence="1" type="ORF">Goari_019429</name>
</gene>
<name>A0A7J8WSZ9_GOSAI</name>